<feature type="signal peptide" evidence="1">
    <location>
        <begin position="1"/>
        <end position="25"/>
    </location>
</feature>
<gene>
    <name evidence="2" type="ORF">MUY34_01015</name>
</gene>
<accession>A0ABT0H476</accession>
<feature type="chain" id="PRO_5046702758" evidence="1">
    <location>
        <begin position="26"/>
        <end position="550"/>
    </location>
</feature>
<keyword evidence="1" id="KW-0732">Signal</keyword>
<evidence type="ECO:0000313" key="3">
    <source>
        <dbReference type="Proteomes" id="UP001203687"/>
    </source>
</evidence>
<dbReference type="RefSeq" id="WP_248411583.1">
    <property type="nucleotide sequence ID" value="NZ_JALPQF010000001.1"/>
</dbReference>
<name>A0ABT0H476_9FLAO</name>
<sequence length="550" mass="61418">MKKRKIALKNLAVIALLISSFIACDKDFSDIDSDIINNDNASHFNTNSQDFDVIAYTKVLDPVQTSSLPINMIGVYNDPNYGMTTASVVTQISSPTINPDFGEGVELDSVILTIPYFSTPTEITEEGETLYDLDSVFGSSPIKLSLYESNYFLRDINPNSEDNINEPQLYYSNMSTGLDNISSALLEGVEIPVNNGDIDLDNFVPSDTQIRLTDGDEELTGLLAPSLRLSLGVGYWFSKIIDMQGEPELSNLNNFRDYFRGIYIKAEPINGSGNMMLLNLLNSGANITLYYTKDNDLGEEVRLDGTYTLNFDGNRVNFLSNDFTIQQGNDVEGDESLYLKGGQGSIAEIKLFNGDDIDEDNSTNNIFETFKNEFVETDEEGNFVSSKKLVNEANLVFYVNQDLVNGGEPNRVYIYDIDNQRPLPDYSLDIANTSFPEFSRINHLGRLQREGDEFDGDGIKYKLRITEHINNLLLRDSTNVKLGLAVSGNINLENNSFQYDILNTSDTDETIPVSAIVSPRGTVLFGNNTNTVNDEKKLYLEIFFTEPNNE</sequence>
<dbReference type="InterPro" id="IPR025366">
    <property type="entry name" value="DUF4270"/>
</dbReference>
<evidence type="ECO:0000313" key="2">
    <source>
        <dbReference type="EMBL" id="MCK8479176.1"/>
    </source>
</evidence>
<comment type="caution">
    <text evidence="2">The sequence shown here is derived from an EMBL/GenBank/DDBJ whole genome shotgun (WGS) entry which is preliminary data.</text>
</comment>
<dbReference type="Proteomes" id="UP001203687">
    <property type="component" value="Unassembled WGS sequence"/>
</dbReference>
<dbReference type="Pfam" id="PF14092">
    <property type="entry name" value="DUF4270"/>
    <property type="match status" value="1"/>
</dbReference>
<dbReference type="PROSITE" id="PS51257">
    <property type="entry name" value="PROKAR_LIPOPROTEIN"/>
    <property type="match status" value="1"/>
</dbReference>
<protein>
    <submittedName>
        <fullName evidence="2">DUF4270 domain-containing protein</fullName>
    </submittedName>
</protein>
<proteinExistence type="predicted"/>
<reference evidence="2" key="1">
    <citation type="submission" date="2022-04" db="EMBL/GenBank/DDBJ databases">
        <authorList>
            <person name="Ren T."/>
        </authorList>
    </citation>
    <scope>NUCLEOTIDE SEQUENCE</scope>
    <source>
        <strain evidence="2">F63249</strain>
    </source>
</reference>
<organism evidence="2 3">
    <name type="scientific">Psychroserpens algicola</name>
    <dbReference type="NCBI Taxonomy" id="1719034"/>
    <lineage>
        <taxon>Bacteria</taxon>
        <taxon>Pseudomonadati</taxon>
        <taxon>Bacteroidota</taxon>
        <taxon>Flavobacteriia</taxon>
        <taxon>Flavobacteriales</taxon>
        <taxon>Flavobacteriaceae</taxon>
        <taxon>Psychroserpens</taxon>
    </lineage>
</organism>
<dbReference type="EMBL" id="JALPQF010000001">
    <property type="protein sequence ID" value="MCK8479176.1"/>
    <property type="molecule type" value="Genomic_DNA"/>
</dbReference>
<evidence type="ECO:0000256" key="1">
    <source>
        <dbReference type="SAM" id="SignalP"/>
    </source>
</evidence>
<keyword evidence="3" id="KW-1185">Reference proteome</keyword>